<feature type="region of interest" description="Disordered" evidence="1">
    <location>
        <begin position="98"/>
        <end position="121"/>
    </location>
</feature>
<feature type="region of interest" description="Disordered" evidence="1">
    <location>
        <begin position="56"/>
        <end position="80"/>
    </location>
</feature>
<evidence type="ECO:0000256" key="1">
    <source>
        <dbReference type="SAM" id="MobiDB-lite"/>
    </source>
</evidence>
<organism evidence="2">
    <name type="scientific">Euplotes harpa</name>
    <dbReference type="NCBI Taxonomy" id="151035"/>
    <lineage>
        <taxon>Eukaryota</taxon>
        <taxon>Sar</taxon>
        <taxon>Alveolata</taxon>
        <taxon>Ciliophora</taxon>
        <taxon>Intramacronucleata</taxon>
        <taxon>Spirotrichea</taxon>
        <taxon>Hypotrichia</taxon>
        <taxon>Euplotida</taxon>
        <taxon>Euplotidae</taxon>
        <taxon>Euplotes</taxon>
    </lineage>
</organism>
<protein>
    <submittedName>
        <fullName evidence="2">Uncharacterized protein</fullName>
    </submittedName>
</protein>
<name>A0A7S3NG19_9SPIT</name>
<proteinExistence type="predicted"/>
<evidence type="ECO:0000313" key="2">
    <source>
        <dbReference type="EMBL" id="CAE0358235.1"/>
    </source>
</evidence>
<dbReference type="EMBL" id="HBII01040997">
    <property type="protein sequence ID" value="CAE0358235.1"/>
    <property type="molecule type" value="Transcribed_RNA"/>
</dbReference>
<dbReference type="AlphaFoldDB" id="A0A7S3NG19"/>
<feature type="compositionally biased region" description="Basic and acidic residues" evidence="1">
    <location>
        <begin position="107"/>
        <end position="116"/>
    </location>
</feature>
<sequence>MLIPLIINCSVLWVTDNYLMDSSGLYTLYFRHNSKRKSNESSEASLESLKVLKTPLLPSSSSDSDSTMPQHTLTRGEDLLLPVAPPRLLQKSRATNAFRFSGGSSHPSEKSEEKQKQSQGQVVQHVLRETAQSTPVRTTMRKFGFNKEEYYHVSVGLPKAENKEAPPMAISKETAQGLKINRRKTLIKRATVADL</sequence>
<gene>
    <name evidence="2" type="ORF">EHAR0213_LOCUS17157</name>
</gene>
<feature type="compositionally biased region" description="Low complexity" evidence="1">
    <location>
        <begin position="56"/>
        <end position="67"/>
    </location>
</feature>
<reference evidence="2" key="1">
    <citation type="submission" date="2021-01" db="EMBL/GenBank/DDBJ databases">
        <authorList>
            <person name="Corre E."/>
            <person name="Pelletier E."/>
            <person name="Niang G."/>
            <person name="Scheremetjew M."/>
            <person name="Finn R."/>
            <person name="Kale V."/>
            <person name="Holt S."/>
            <person name="Cochrane G."/>
            <person name="Meng A."/>
            <person name="Brown T."/>
            <person name="Cohen L."/>
        </authorList>
    </citation>
    <scope>NUCLEOTIDE SEQUENCE</scope>
    <source>
        <strain evidence="2">FSP1.4</strain>
    </source>
</reference>
<accession>A0A7S3NG19</accession>